<proteinExistence type="inferred from homology"/>
<keyword evidence="11" id="KW-1185">Reference proteome</keyword>
<dbReference type="EC" id="5.4.99.-" evidence="7"/>
<dbReference type="Pfam" id="PF00849">
    <property type="entry name" value="PseudoU_synth_2"/>
    <property type="match status" value="1"/>
</dbReference>
<dbReference type="Gene3D" id="3.30.70.1560">
    <property type="entry name" value="Alpha-L RNA-binding motif"/>
    <property type="match status" value="1"/>
</dbReference>
<dbReference type="AlphaFoldDB" id="A0A4R6V2N5"/>
<evidence type="ECO:0000256" key="7">
    <source>
        <dbReference type="RuleBase" id="RU003887"/>
    </source>
</evidence>
<dbReference type="Gene3D" id="3.30.70.580">
    <property type="entry name" value="Pseudouridine synthase I, catalytic domain, N-terminal subdomain"/>
    <property type="match status" value="1"/>
</dbReference>
<dbReference type="RefSeq" id="WP_342354332.1">
    <property type="nucleotide sequence ID" value="NZ_CP037953.1"/>
</dbReference>
<dbReference type="NCBIfam" id="TIGR00093">
    <property type="entry name" value="pseudouridine synthase"/>
    <property type="match status" value="1"/>
</dbReference>
<protein>
    <recommendedName>
        <fullName evidence="7">Pseudouridine synthase</fullName>
        <ecNumber evidence="7">5.4.99.-</ecNumber>
    </recommendedName>
</protein>
<gene>
    <name evidence="10" type="ORF">EV696_10255</name>
</gene>
<dbReference type="InterPro" id="IPR036986">
    <property type="entry name" value="S4_RNA-bd_sf"/>
</dbReference>
<dbReference type="InterPro" id="IPR050343">
    <property type="entry name" value="RsuA_PseudoU_synthase"/>
</dbReference>
<dbReference type="InterPro" id="IPR000748">
    <property type="entry name" value="PsdUridine_synth_RsuA/RluB/E/F"/>
</dbReference>
<evidence type="ECO:0000313" key="10">
    <source>
        <dbReference type="EMBL" id="TDQ50374.1"/>
    </source>
</evidence>
<dbReference type="GO" id="GO:0003723">
    <property type="term" value="F:RNA binding"/>
    <property type="evidence" value="ECO:0007669"/>
    <property type="project" value="UniProtKB-KW"/>
</dbReference>
<evidence type="ECO:0000256" key="1">
    <source>
        <dbReference type="ARBA" id="ARBA00008348"/>
    </source>
</evidence>
<evidence type="ECO:0000256" key="4">
    <source>
        <dbReference type="ARBA" id="ARBA00036749"/>
    </source>
</evidence>
<evidence type="ECO:0000313" key="11">
    <source>
        <dbReference type="Proteomes" id="UP000295375"/>
    </source>
</evidence>
<evidence type="ECO:0000259" key="9">
    <source>
        <dbReference type="Pfam" id="PF01479"/>
    </source>
</evidence>
<evidence type="ECO:0000256" key="2">
    <source>
        <dbReference type="ARBA" id="ARBA00022884"/>
    </source>
</evidence>
<reference evidence="10 11" key="1">
    <citation type="submission" date="2019-03" db="EMBL/GenBank/DDBJ databases">
        <title>Genomic Encyclopedia of Type Strains, Phase IV (KMG-IV): sequencing the most valuable type-strain genomes for metagenomic binning, comparative biology and taxonomic classification.</title>
        <authorList>
            <person name="Goeker M."/>
        </authorList>
    </citation>
    <scope>NUCLEOTIDE SEQUENCE [LARGE SCALE GENOMIC DNA]</scope>
    <source>
        <strain evidence="10 11">DSM 103792</strain>
    </source>
</reference>
<dbReference type="PANTHER" id="PTHR47683">
    <property type="entry name" value="PSEUDOURIDINE SYNTHASE FAMILY PROTEIN-RELATED"/>
    <property type="match status" value="1"/>
</dbReference>
<comment type="catalytic activity">
    <reaction evidence="4">
        <text>uridine(516) in 16S rRNA = pseudouridine(516) in 16S rRNA</text>
        <dbReference type="Rhea" id="RHEA:38867"/>
        <dbReference type="Rhea" id="RHEA-COMP:10089"/>
        <dbReference type="Rhea" id="RHEA-COMP:10090"/>
        <dbReference type="ChEBI" id="CHEBI:65314"/>
        <dbReference type="ChEBI" id="CHEBI:65315"/>
        <dbReference type="EC" id="5.4.99.19"/>
    </reaction>
</comment>
<keyword evidence="3 7" id="KW-0413">Isomerase</keyword>
<dbReference type="InterPro" id="IPR020094">
    <property type="entry name" value="TruA/RsuA/RluB/E/F_N"/>
</dbReference>
<evidence type="ECO:0000256" key="5">
    <source>
        <dbReference type="ARBA" id="ARBA00037590"/>
    </source>
</evidence>
<dbReference type="Proteomes" id="UP000295375">
    <property type="component" value="Unassembled WGS sequence"/>
</dbReference>
<comment type="similarity">
    <text evidence="1 7">Belongs to the pseudouridine synthase RsuA family.</text>
</comment>
<comment type="caution">
    <text evidence="10">The sequence shown here is derived from an EMBL/GenBank/DDBJ whole genome shotgun (WGS) entry which is preliminary data.</text>
</comment>
<name>A0A4R6V2N5_9GAMM</name>
<dbReference type="Pfam" id="PF01479">
    <property type="entry name" value="S4"/>
    <property type="match status" value="1"/>
</dbReference>
<dbReference type="PROSITE" id="PS01149">
    <property type="entry name" value="PSI_RSU"/>
    <property type="match status" value="1"/>
</dbReference>
<dbReference type="PROSITE" id="PS50889">
    <property type="entry name" value="S4"/>
    <property type="match status" value="1"/>
</dbReference>
<evidence type="ECO:0000259" key="8">
    <source>
        <dbReference type="Pfam" id="PF00849"/>
    </source>
</evidence>
<dbReference type="GO" id="GO:0160136">
    <property type="term" value="F:16S rRNA pseudouridine(516) synthase activity"/>
    <property type="evidence" value="ECO:0007669"/>
    <property type="project" value="UniProtKB-EC"/>
</dbReference>
<dbReference type="InterPro" id="IPR002942">
    <property type="entry name" value="S4_RNA-bd"/>
</dbReference>
<dbReference type="GO" id="GO:0000455">
    <property type="term" value="P:enzyme-directed rRNA pseudouridine synthesis"/>
    <property type="evidence" value="ECO:0007669"/>
    <property type="project" value="UniProtKB-ARBA"/>
</dbReference>
<keyword evidence="2 6" id="KW-0694">RNA-binding</keyword>
<comment type="function">
    <text evidence="5">Responsible for synthesis of pseudouridine from uracil-516 in 16S ribosomal RNA.</text>
</comment>
<dbReference type="SUPFAM" id="SSF55174">
    <property type="entry name" value="Alpha-L RNA-binding motif"/>
    <property type="match status" value="1"/>
</dbReference>
<dbReference type="InterPro" id="IPR042092">
    <property type="entry name" value="PsdUridine_s_RsuA/RluB/E/F_cat"/>
</dbReference>
<dbReference type="SUPFAM" id="SSF55120">
    <property type="entry name" value="Pseudouridine synthase"/>
    <property type="match status" value="1"/>
</dbReference>
<dbReference type="InterPro" id="IPR020103">
    <property type="entry name" value="PsdUridine_synth_cat_dom_sf"/>
</dbReference>
<dbReference type="EMBL" id="SNYM01000002">
    <property type="protein sequence ID" value="TDQ50374.1"/>
    <property type="molecule type" value="Genomic_DNA"/>
</dbReference>
<evidence type="ECO:0000256" key="3">
    <source>
        <dbReference type="ARBA" id="ARBA00023235"/>
    </source>
</evidence>
<feature type="domain" description="RNA-binding S4" evidence="9">
    <location>
        <begin position="4"/>
        <end position="48"/>
    </location>
</feature>
<evidence type="ECO:0000256" key="6">
    <source>
        <dbReference type="PROSITE-ProRule" id="PRU00182"/>
    </source>
</evidence>
<accession>A0A4R6V2N5</accession>
<dbReference type="PANTHER" id="PTHR47683:SF4">
    <property type="entry name" value="PSEUDOURIDINE SYNTHASE"/>
    <property type="match status" value="1"/>
</dbReference>
<dbReference type="InterPro" id="IPR018496">
    <property type="entry name" value="PsdUridine_synth_RsuA/RluB_CS"/>
</dbReference>
<dbReference type="CDD" id="cd02553">
    <property type="entry name" value="PseudoU_synth_RsuA"/>
    <property type="match status" value="1"/>
</dbReference>
<feature type="domain" description="Pseudouridine synthase RsuA/RluA-like" evidence="8">
    <location>
        <begin position="62"/>
        <end position="195"/>
    </location>
</feature>
<organism evidence="10 11">
    <name type="scientific">Permianibacter aggregans</name>
    <dbReference type="NCBI Taxonomy" id="1510150"/>
    <lineage>
        <taxon>Bacteria</taxon>
        <taxon>Pseudomonadati</taxon>
        <taxon>Pseudomonadota</taxon>
        <taxon>Gammaproteobacteria</taxon>
        <taxon>Pseudomonadales</taxon>
        <taxon>Pseudomonadaceae</taxon>
        <taxon>Permianibacter</taxon>
    </lineage>
</organism>
<dbReference type="InterPro" id="IPR006145">
    <property type="entry name" value="PsdUridine_synth_RsuA/RluA"/>
</dbReference>
<dbReference type="CDD" id="cd00165">
    <property type="entry name" value="S4"/>
    <property type="match status" value="1"/>
</dbReference>
<dbReference type="Gene3D" id="3.10.290.10">
    <property type="entry name" value="RNA-binding S4 domain"/>
    <property type="match status" value="1"/>
</dbReference>
<sequence>MTIMRVDQLLSRYGYCSRREARIWCNNDRVTLNGEAQKFSDKVDVHDVRVDGEAIEHPDGLFVLLHKPVGYVCSHDNGEGERIYDLLPPQWLQREPRLNSVGRLDKDTSGLLILTDQSELVHRLTSPKHHVNKRYIATVDHALQREIIDAFASGIVLRSEPKPCLPASLQILDETTAAVEIAEGKYHQVRRMFAACGYQVQTLHRTQVGPWYLGDLTEGEFLVLPVPAAEVWQQRTA</sequence>